<sequence length="436" mass="50610">MNRNWTDFKSLHGNIAGAREAFENACETLYRKKHKDENVSQVRVNQGDGGIDIFIGELGVEPITVIQCKFFLESFGDSQKQQIRESFNTSVNSDKYELKEWVLCIPRVFDMEESSWWSKWKDNKVKEYSKENSFIRLANGNELIDLSKELGLYNEIFKITDSLKIEEIHNAIVHKENRITQGVKPNIVLFNNYTSKNEDFYLERYIDIEFNKSFEINNIWLFGKSGVGKTALANRNLIKNKIKYCFCDLSPITISKAEDVLDDILCTVEEDFDSERNLEESNILKQISQILYKSKFNKIVILIDEISVKDDEVLKDIANKLIQLVTYCTKYSNQDGLKFIVSTISNPQNIIQNKSKASDYFQYVCCDMWNEYLFQLFDVLCKALNLELEKSKSLIIENSENSPRVLKTIFRKILTSKDCSSKSIDKAIKLTLEEII</sequence>
<feature type="domain" description="NB-ARC" evidence="1">
    <location>
        <begin position="214"/>
        <end position="311"/>
    </location>
</feature>
<reference evidence="2 3" key="1">
    <citation type="submission" date="2016-10" db="EMBL/GenBank/DDBJ databases">
        <authorList>
            <person name="de Groot N.N."/>
        </authorList>
    </citation>
    <scope>NUCLEOTIDE SEQUENCE [LARGE SCALE GENOMIC DNA]</scope>
    <source>
        <strain evidence="2">MBHS1</strain>
    </source>
</reference>
<dbReference type="OrthoDB" id="7067242at2"/>
<dbReference type="Proteomes" id="UP000236724">
    <property type="component" value="Unassembled WGS sequence"/>
</dbReference>
<keyword evidence="3" id="KW-1185">Reference proteome</keyword>
<name>A0A1H6FC18_9GAMM</name>
<dbReference type="RefSeq" id="WP_103920885.1">
    <property type="nucleotide sequence ID" value="NZ_FMSV02000526.1"/>
</dbReference>
<organism evidence="2 3">
    <name type="scientific">Candidatus Venteria ishoeyi</name>
    <dbReference type="NCBI Taxonomy" id="1899563"/>
    <lineage>
        <taxon>Bacteria</taxon>
        <taxon>Pseudomonadati</taxon>
        <taxon>Pseudomonadota</taxon>
        <taxon>Gammaproteobacteria</taxon>
        <taxon>Thiotrichales</taxon>
        <taxon>Thiotrichaceae</taxon>
        <taxon>Venteria</taxon>
    </lineage>
</organism>
<dbReference type="EMBL" id="FMSV02000526">
    <property type="protein sequence ID" value="SEH07193.1"/>
    <property type="molecule type" value="Genomic_DNA"/>
</dbReference>
<protein>
    <recommendedName>
        <fullName evidence="1">NB-ARC domain-containing protein</fullName>
    </recommendedName>
</protein>
<evidence type="ECO:0000313" key="2">
    <source>
        <dbReference type="EMBL" id="SEH07193.1"/>
    </source>
</evidence>
<evidence type="ECO:0000313" key="3">
    <source>
        <dbReference type="Proteomes" id="UP000236724"/>
    </source>
</evidence>
<dbReference type="Gene3D" id="3.40.50.300">
    <property type="entry name" value="P-loop containing nucleotide triphosphate hydrolases"/>
    <property type="match status" value="1"/>
</dbReference>
<evidence type="ECO:0000259" key="1">
    <source>
        <dbReference type="Pfam" id="PF00931"/>
    </source>
</evidence>
<dbReference type="GO" id="GO:0043531">
    <property type="term" value="F:ADP binding"/>
    <property type="evidence" value="ECO:0007669"/>
    <property type="project" value="InterPro"/>
</dbReference>
<dbReference type="AlphaFoldDB" id="A0A1H6FC18"/>
<dbReference type="InterPro" id="IPR027417">
    <property type="entry name" value="P-loop_NTPase"/>
</dbReference>
<gene>
    <name evidence="2" type="ORF">MBHS_03067</name>
</gene>
<dbReference type="InterPro" id="IPR002182">
    <property type="entry name" value="NB-ARC"/>
</dbReference>
<proteinExistence type="predicted"/>
<accession>A0A1H6FC18</accession>
<dbReference type="Pfam" id="PF00931">
    <property type="entry name" value="NB-ARC"/>
    <property type="match status" value="1"/>
</dbReference>
<dbReference type="SUPFAM" id="SSF52540">
    <property type="entry name" value="P-loop containing nucleoside triphosphate hydrolases"/>
    <property type="match status" value="1"/>
</dbReference>